<evidence type="ECO:0000313" key="3">
    <source>
        <dbReference type="Proteomes" id="UP001058120"/>
    </source>
</evidence>
<dbReference type="InterPro" id="IPR011991">
    <property type="entry name" value="ArsR-like_HTH"/>
</dbReference>
<organism evidence="2 3">
    <name type="scientific">Taurinivorans muris</name>
    <dbReference type="NCBI Taxonomy" id="2787751"/>
    <lineage>
        <taxon>Bacteria</taxon>
        <taxon>Pseudomonadati</taxon>
        <taxon>Thermodesulfobacteriota</taxon>
        <taxon>Desulfovibrionia</taxon>
        <taxon>Desulfovibrionales</taxon>
        <taxon>Desulfovibrionaceae</taxon>
        <taxon>Taurinivorans</taxon>
    </lineage>
</organism>
<dbReference type="SMART" id="SM00418">
    <property type="entry name" value="HTH_ARSR"/>
    <property type="match status" value="1"/>
</dbReference>
<dbReference type="CDD" id="cd00090">
    <property type="entry name" value="HTH_ARSR"/>
    <property type="match status" value="1"/>
</dbReference>
<dbReference type="Gene3D" id="3.40.50.150">
    <property type="entry name" value="Vaccinia Virus protein VP39"/>
    <property type="match status" value="1"/>
</dbReference>
<dbReference type="EMBL" id="CP065938">
    <property type="protein sequence ID" value="UWX06188.1"/>
    <property type="molecule type" value="Genomic_DNA"/>
</dbReference>
<evidence type="ECO:0000313" key="2">
    <source>
        <dbReference type="EMBL" id="UWX06188.1"/>
    </source>
</evidence>
<keyword evidence="3" id="KW-1185">Reference proteome</keyword>
<dbReference type="PRINTS" id="PR00778">
    <property type="entry name" value="HTHARSR"/>
</dbReference>
<dbReference type="Pfam" id="PF01022">
    <property type="entry name" value="HTH_5"/>
    <property type="match status" value="1"/>
</dbReference>
<dbReference type="SUPFAM" id="SSF46785">
    <property type="entry name" value="Winged helix' DNA-binding domain"/>
    <property type="match status" value="1"/>
</dbReference>
<dbReference type="NCBIfam" id="NF033788">
    <property type="entry name" value="HTH_metalloreg"/>
    <property type="match status" value="1"/>
</dbReference>
<protein>
    <submittedName>
        <fullName evidence="2">Metalloregulator ArsR/SmtB family transcription factor</fullName>
    </submittedName>
</protein>
<dbReference type="Proteomes" id="UP001058120">
    <property type="component" value="Chromosome"/>
</dbReference>
<name>A0ABY5Y4P3_9BACT</name>
<dbReference type="PROSITE" id="PS50987">
    <property type="entry name" value="HTH_ARSR_2"/>
    <property type="match status" value="1"/>
</dbReference>
<dbReference type="InterPro" id="IPR036390">
    <property type="entry name" value="WH_DNA-bd_sf"/>
</dbReference>
<dbReference type="CDD" id="cd02440">
    <property type="entry name" value="AdoMet_MTases"/>
    <property type="match status" value="1"/>
</dbReference>
<dbReference type="Gene3D" id="1.10.10.10">
    <property type="entry name" value="Winged helix-like DNA-binding domain superfamily/Winged helix DNA-binding domain"/>
    <property type="match status" value="1"/>
</dbReference>
<feature type="domain" description="HTH arsR-type" evidence="1">
    <location>
        <begin position="1"/>
        <end position="100"/>
    </location>
</feature>
<dbReference type="Pfam" id="PF08241">
    <property type="entry name" value="Methyltransf_11"/>
    <property type="match status" value="1"/>
</dbReference>
<dbReference type="InterPro" id="IPR013216">
    <property type="entry name" value="Methyltransf_11"/>
</dbReference>
<reference evidence="2" key="1">
    <citation type="submission" date="2020-12" db="EMBL/GenBank/DDBJ databases">
        <title>Taurinivorans muris gen. nov., sp. nov., fundamental and realized metabolic niche of a ubiquitous sulfidogenic bacterium in the murine intestine.</title>
        <authorList>
            <person name="Ye H."/>
            <person name="Hanson B.T."/>
            <person name="Loy A."/>
        </authorList>
    </citation>
    <scope>NUCLEOTIDE SEQUENCE</scope>
    <source>
        <strain evidence="2">LT0009</strain>
    </source>
</reference>
<accession>A0ABY5Y4P3</accession>
<dbReference type="RefSeq" id="WP_334315790.1">
    <property type="nucleotide sequence ID" value="NZ_CP065938.1"/>
</dbReference>
<gene>
    <name evidence="2" type="ORF">JBF11_02400</name>
</gene>
<dbReference type="InterPro" id="IPR029063">
    <property type="entry name" value="SAM-dependent_MTases_sf"/>
</dbReference>
<dbReference type="SUPFAM" id="SSF53335">
    <property type="entry name" value="S-adenosyl-L-methionine-dependent methyltransferases"/>
    <property type="match status" value="1"/>
</dbReference>
<evidence type="ECO:0000259" key="1">
    <source>
        <dbReference type="PROSITE" id="PS50987"/>
    </source>
</evidence>
<dbReference type="InterPro" id="IPR001845">
    <property type="entry name" value="HTH_ArsR_DNA-bd_dom"/>
</dbReference>
<sequence length="309" mass="35108">MKSNDILKNIKALADDTRLRLAYILWHYELSVNELVGLLNMGQSRVSRHLKILSDAGLLQARRDGLWVFYKAVEEGENKEFLSSIFSYLSKDIQNDLDVASRIIEERAIKTRQFFNSIADDWDELNKEVLGAFSLPLEVQKSVPADCDIAVDLGCGTGEVLDKLLEASGSVIGVDGSQKMLDLARRRFTDNIAKLSRLSLRIGELDHLPLRDNEASFACINLVLHHLSEPKIALSEIERVLAPKGILFISDFLQHKEEKMRSNYGDRWLGFSKESLENYMQELGFKIIQYETQKVKMGLQLHLLIAQKS</sequence>
<dbReference type="InterPro" id="IPR036388">
    <property type="entry name" value="WH-like_DNA-bd_sf"/>
</dbReference>
<dbReference type="PANTHER" id="PTHR43861">
    <property type="entry name" value="TRANS-ACONITATE 2-METHYLTRANSFERASE-RELATED"/>
    <property type="match status" value="1"/>
</dbReference>
<proteinExistence type="predicted"/>